<dbReference type="RefSeq" id="WP_091467177.1">
    <property type="nucleotide sequence ID" value="NZ_FOEI01000003.1"/>
</dbReference>
<dbReference type="STRING" id="1299341.SAMN05444005_103122"/>
<accession>A0A1H9BNP8</accession>
<evidence type="ECO:0000313" key="2">
    <source>
        <dbReference type="Proteomes" id="UP000198648"/>
    </source>
</evidence>
<dbReference type="Proteomes" id="UP000198648">
    <property type="component" value="Unassembled WGS sequence"/>
</dbReference>
<dbReference type="AlphaFoldDB" id="A0A1H9BNP8"/>
<keyword evidence="2" id="KW-1185">Reference proteome</keyword>
<name>A0A1H9BNP8_9FLAO</name>
<dbReference type="EMBL" id="FOEI01000003">
    <property type="protein sequence ID" value="SEP90580.1"/>
    <property type="molecule type" value="Genomic_DNA"/>
</dbReference>
<organism evidence="1 2">
    <name type="scientific">Flavobacterium urocaniciphilum</name>
    <dbReference type="NCBI Taxonomy" id="1299341"/>
    <lineage>
        <taxon>Bacteria</taxon>
        <taxon>Pseudomonadati</taxon>
        <taxon>Bacteroidota</taxon>
        <taxon>Flavobacteriia</taxon>
        <taxon>Flavobacteriales</taxon>
        <taxon>Flavobacteriaceae</taxon>
        <taxon>Flavobacterium</taxon>
    </lineage>
</organism>
<dbReference type="OrthoDB" id="1376077at2"/>
<proteinExistence type="predicted"/>
<protein>
    <submittedName>
        <fullName evidence="1">Uncharacterized protein</fullName>
    </submittedName>
</protein>
<gene>
    <name evidence="1" type="ORF">SAMN05444005_103122</name>
</gene>
<evidence type="ECO:0000313" key="1">
    <source>
        <dbReference type="EMBL" id="SEP90580.1"/>
    </source>
</evidence>
<reference evidence="1 2" key="1">
    <citation type="submission" date="2016-10" db="EMBL/GenBank/DDBJ databases">
        <authorList>
            <person name="de Groot N.N."/>
        </authorList>
    </citation>
    <scope>NUCLEOTIDE SEQUENCE [LARGE SCALE GENOMIC DNA]</scope>
    <source>
        <strain evidence="1 2">DSM 27078</strain>
    </source>
</reference>
<sequence>MLDVNRLKNKIKQAFTDEQTEESDHNASVDRIAQKLAQAIVDEIKEAKVIYTAGLTAPNGAVTGTINHTIQ</sequence>